<dbReference type="Gene3D" id="2.60.120.590">
    <property type="entry name" value="Alpha-ketoglutarate-dependent dioxygenase AlkB-like"/>
    <property type="match status" value="1"/>
</dbReference>
<evidence type="ECO:0000256" key="1">
    <source>
        <dbReference type="SAM" id="MobiDB-lite"/>
    </source>
</evidence>
<dbReference type="AlphaFoldDB" id="F0ZVX9"/>
<dbReference type="VEuPathDB" id="AmoebaDB:DICPUDRAFT_99071"/>
<evidence type="ECO:0000313" key="3">
    <source>
        <dbReference type="EMBL" id="EGC31900.1"/>
    </source>
</evidence>
<dbReference type="RefSeq" id="XP_003291570.1">
    <property type="nucleotide sequence ID" value="XM_003291522.1"/>
</dbReference>
<dbReference type="InParanoid" id="F0ZVX9"/>
<reference evidence="4" key="1">
    <citation type="journal article" date="2011" name="Genome Biol.">
        <title>Comparative genomics of the social amoebae Dictyostelium discoideum and Dictyostelium purpureum.</title>
        <authorList>
            <consortium name="US DOE Joint Genome Institute (JGI-PGF)"/>
            <person name="Sucgang R."/>
            <person name="Kuo A."/>
            <person name="Tian X."/>
            <person name="Salerno W."/>
            <person name="Parikh A."/>
            <person name="Feasley C.L."/>
            <person name="Dalin E."/>
            <person name="Tu H."/>
            <person name="Huang E."/>
            <person name="Barry K."/>
            <person name="Lindquist E."/>
            <person name="Shapiro H."/>
            <person name="Bruce D."/>
            <person name="Schmutz J."/>
            <person name="Salamov A."/>
            <person name="Fey P."/>
            <person name="Gaudet P."/>
            <person name="Anjard C."/>
            <person name="Babu M.M."/>
            <person name="Basu S."/>
            <person name="Bushmanova Y."/>
            <person name="van der Wel H."/>
            <person name="Katoh-Kurasawa M."/>
            <person name="Dinh C."/>
            <person name="Coutinho P.M."/>
            <person name="Saito T."/>
            <person name="Elias M."/>
            <person name="Schaap P."/>
            <person name="Kay R.R."/>
            <person name="Henrissat B."/>
            <person name="Eichinger L."/>
            <person name="Rivero F."/>
            <person name="Putnam N.H."/>
            <person name="West C.M."/>
            <person name="Loomis W.F."/>
            <person name="Chisholm R.L."/>
            <person name="Shaulsky G."/>
            <person name="Strassmann J.E."/>
            <person name="Queller D.C."/>
            <person name="Kuspa A."/>
            <person name="Grigoriev I.V."/>
        </authorList>
    </citation>
    <scope>NUCLEOTIDE SEQUENCE [LARGE SCALE GENOMIC DNA]</scope>
    <source>
        <strain evidence="4">QSDP1</strain>
    </source>
</reference>
<dbReference type="OrthoDB" id="271595at2759"/>
<dbReference type="GO" id="GO:0016491">
    <property type="term" value="F:oxidoreductase activity"/>
    <property type="evidence" value="ECO:0000318"/>
    <property type="project" value="GO_Central"/>
</dbReference>
<dbReference type="InterPro" id="IPR037151">
    <property type="entry name" value="AlkB-like_sf"/>
</dbReference>
<protein>
    <recommendedName>
        <fullName evidence="2">Fe2OG dioxygenase domain-containing protein</fullName>
    </recommendedName>
</protein>
<dbReference type="EMBL" id="GL871223">
    <property type="protein sequence ID" value="EGC31900.1"/>
    <property type="molecule type" value="Genomic_DNA"/>
</dbReference>
<feature type="domain" description="Fe2OG dioxygenase" evidence="2">
    <location>
        <begin position="115"/>
        <end position="237"/>
    </location>
</feature>
<dbReference type="Pfam" id="PF13532">
    <property type="entry name" value="2OG-FeII_Oxy_2"/>
    <property type="match status" value="1"/>
</dbReference>
<dbReference type="GeneID" id="10507750"/>
<keyword evidence="4" id="KW-1185">Reference proteome</keyword>
<evidence type="ECO:0000259" key="2">
    <source>
        <dbReference type="PROSITE" id="PS51471"/>
    </source>
</evidence>
<dbReference type="OMA" id="PYKEFPE"/>
<organism evidence="3 4">
    <name type="scientific">Dictyostelium purpureum</name>
    <name type="common">Slime mold</name>
    <dbReference type="NCBI Taxonomy" id="5786"/>
    <lineage>
        <taxon>Eukaryota</taxon>
        <taxon>Amoebozoa</taxon>
        <taxon>Evosea</taxon>
        <taxon>Eumycetozoa</taxon>
        <taxon>Dictyostelia</taxon>
        <taxon>Dictyosteliales</taxon>
        <taxon>Dictyosteliaceae</taxon>
        <taxon>Dictyostelium</taxon>
    </lineage>
</organism>
<gene>
    <name evidence="3" type="ORF">DICPUDRAFT_99071</name>
</gene>
<dbReference type="PANTHER" id="PTHR12463">
    <property type="entry name" value="OXYGENASE-RELATED"/>
    <property type="match status" value="1"/>
</dbReference>
<feature type="compositionally biased region" description="Low complexity" evidence="1">
    <location>
        <begin position="163"/>
        <end position="173"/>
    </location>
</feature>
<dbReference type="InterPro" id="IPR032857">
    <property type="entry name" value="ALKBH4"/>
</dbReference>
<dbReference type="PANTHER" id="PTHR12463:SF1">
    <property type="entry name" value="2-OXOGLUTARATE AND FE-DEPENDENT OXYGENASE FAMILY PROTEIN"/>
    <property type="match status" value="1"/>
</dbReference>
<dbReference type="Proteomes" id="UP000001064">
    <property type="component" value="Unassembled WGS sequence"/>
</dbReference>
<dbReference type="PROSITE" id="PS51471">
    <property type="entry name" value="FE2OG_OXY"/>
    <property type="match status" value="1"/>
</dbReference>
<dbReference type="STRING" id="5786.F0ZVX9"/>
<evidence type="ECO:0000313" key="4">
    <source>
        <dbReference type="Proteomes" id="UP000001064"/>
    </source>
</evidence>
<dbReference type="InterPro" id="IPR027450">
    <property type="entry name" value="AlkB-like"/>
</dbReference>
<dbReference type="GO" id="GO:0032451">
    <property type="term" value="F:demethylase activity"/>
    <property type="evidence" value="ECO:0000318"/>
    <property type="project" value="GO_Central"/>
</dbReference>
<proteinExistence type="predicted"/>
<dbReference type="KEGG" id="dpp:DICPUDRAFT_99071"/>
<feature type="region of interest" description="Disordered" evidence="1">
    <location>
        <begin position="163"/>
        <end position="186"/>
    </location>
</feature>
<dbReference type="GO" id="GO:0070988">
    <property type="term" value="P:demethylation"/>
    <property type="evidence" value="ECO:0007669"/>
    <property type="project" value="InterPro"/>
</dbReference>
<dbReference type="eggNOG" id="KOG4176">
    <property type="taxonomic scope" value="Eukaryota"/>
</dbReference>
<dbReference type="InterPro" id="IPR005123">
    <property type="entry name" value="Oxoglu/Fe-dep_dioxygenase_dom"/>
</dbReference>
<dbReference type="FunCoup" id="F0ZVX9">
    <property type="interactions" value="61"/>
</dbReference>
<sequence>MSLLNFFTKKTINNNNNNNNDSDNQESCKIKEDDRIKGLKIIENIFNDEYHDKLWAEVNKCEWDDKSLLRRTQHYGYKYNYKSRQLKDEDIAPPFPQWANDLIMLLLEKQIINDTPKQLIVNEYKDNQGISAHVDSKIFGNLIFSISLGSKCKMVFKKKIENKSNNTDDNTSNSKDKSKATSTNNTKNKVEYEKIEKELLPNSIVLLQDESRYLWTHEIPKLKKGDHRISLTFRYLLNDKDDEKPKKNKAKKYSPY</sequence>
<dbReference type="SUPFAM" id="SSF51197">
    <property type="entry name" value="Clavaminate synthase-like"/>
    <property type="match status" value="1"/>
</dbReference>
<accession>F0ZVX9</accession>
<name>F0ZVX9_DICPU</name>